<dbReference type="EMBL" id="CM017874">
    <property type="protein sequence ID" value="KAG1333952.1"/>
    <property type="molecule type" value="Genomic_DNA"/>
</dbReference>
<dbReference type="InterPro" id="IPR038005">
    <property type="entry name" value="RX-like_CC"/>
</dbReference>
<dbReference type="AlphaFoldDB" id="A0A8K0I151"/>
<evidence type="ECO:0000256" key="2">
    <source>
        <dbReference type="ARBA" id="ARBA00022614"/>
    </source>
</evidence>
<evidence type="ECO:0000313" key="11">
    <source>
        <dbReference type="Proteomes" id="UP000797356"/>
    </source>
</evidence>
<dbReference type="Gene3D" id="1.10.10.10">
    <property type="entry name" value="Winged helix-like DNA-binding domain superfamily/Winged helix DNA-binding domain"/>
    <property type="match status" value="1"/>
</dbReference>
<evidence type="ECO:0000256" key="3">
    <source>
        <dbReference type="ARBA" id="ARBA00022737"/>
    </source>
</evidence>
<evidence type="ECO:0000256" key="1">
    <source>
        <dbReference type="ARBA" id="ARBA00008894"/>
    </source>
</evidence>
<accession>A0A8K0I151</accession>
<dbReference type="Pfam" id="PF00931">
    <property type="entry name" value="NB-ARC"/>
    <property type="match status" value="1"/>
</dbReference>
<dbReference type="Proteomes" id="UP000797356">
    <property type="component" value="Chromosome 3"/>
</dbReference>
<keyword evidence="2" id="KW-0433">Leucine-rich repeat</keyword>
<dbReference type="InterPro" id="IPR058922">
    <property type="entry name" value="WHD_DRP"/>
</dbReference>
<dbReference type="OrthoDB" id="2018313at2759"/>
<evidence type="ECO:0000256" key="5">
    <source>
        <dbReference type="ARBA" id="ARBA00022821"/>
    </source>
</evidence>
<evidence type="ECO:0000259" key="8">
    <source>
        <dbReference type="Pfam" id="PF18052"/>
    </source>
</evidence>
<dbReference type="Gene3D" id="3.40.50.300">
    <property type="entry name" value="P-loop containing nucleotide triphosphate hydrolases"/>
    <property type="match status" value="1"/>
</dbReference>
<comment type="similarity">
    <text evidence="1">Belongs to the disease resistance NB-LRR family.</text>
</comment>
<proteinExistence type="inferred from homology"/>
<dbReference type="Pfam" id="PF18052">
    <property type="entry name" value="Rx_N"/>
    <property type="match status" value="1"/>
</dbReference>
<evidence type="ECO:0000313" key="10">
    <source>
        <dbReference type="EMBL" id="KAG1333952.1"/>
    </source>
</evidence>
<reference evidence="10" key="2">
    <citation type="submission" date="2019-07" db="EMBL/GenBank/DDBJ databases">
        <authorList>
            <person name="Yang Y."/>
            <person name="Bocs S."/>
            <person name="Baudouin L."/>
        </authorList>
    </citation>
    <scope>NUCLEOTIDE SEQUENCE</scope>
    <source>
        <tissue evidence="10">Spear leaf of Hainan Tall coconut</tissue>
    </source>
</reference>
<evidence type="ECO:0000256" key="4">
    <source>
        <dbReference type="ARBA" id="ARBA00022741"/>
    </source>
</evidence>
<dbReference type="Gene3D" id="1.10.8.430">
    <property type="entry name" value="Helical domain of apoptotic protease-activating factors"/>
    <property type="match status" value="1"/>
</dbReference>
<gene>
    <name evidence="10" type="ORF">COCNU_03G000710</name>
</gene>
<sequence length="576" mass="66674">MVVDKLASRLWDELGLLTSVYTDFEKLQSMLSSIKTVLDDAQSRSISDKAVSDWLKKLRDAAFDADDVVDQFHTEALRRRMEKHDQLTGKVRDFFSSNNPIAFRYKMARKIKKIREKFDEIAEERLKFHLDEGSVSKHTPDRETLSSVIESEIYGRDDDKKEVIEFLVDKDNDKNISILAIVGLGGVGKTTLAQLVYNDERINERFELRMWVCVGETFDLKMVMRKMIEQVTEEQINCSSLETMSFLLRRRLKTKRFLLVLDDLWNQEELEWEKLETLFKDSKLGSKIIVTTRNEFVASITGTISPYKLQGLGNDDCWTLFKQRAFRFEREEDIPELVKIGREIIKRCGGLPLAAKALGSLMSSKRGVAAWSAIKDGEIGRVPIYEVEILNILKMSYDDLPSHLKWCFTYCSMFPKDHIFEIKRLIRLWIAEGLIDMSDISLNEEDVGSQNFNNLLWRSFFQDVQMDEYNNPVTCKMHDLVHDLACSLTKDESLVMEMGRKSIPYGCRYLSVVCDDESSTTSKTIYEAKKLRSLVLLGRTYLHGTAHIDKFIFYVTKHFTQFLVTSACSRITMSME</sequence>
<dbReference type="InterPro" id="IPR036388">
    <property type="entry name" value="WH-like_DNA-bd_sf"/>
</dbReference>
<dbReference type="FunFam" id="3.40.50.300:FF:001091">
    <property type="entry name" value="Probable disease resistance protein At1g61300"/>
    <property type="match status" value="1"/>
</dbReference>
<feature type="domain" description="Disease resistance protein winged helix" evidence="9">
    <location>
        <begin position="413"/>
        <end position="485"/>
    </location>
</feature>
<dbReference type="InterPro" id="IPR042197">
    <property type="entry name" value="Apaf_helical"/>
</dbReference>
<keyword evidence="4" id="KW-0547">Nucleotide-binding</keyword>
<dbReference type="Pfam" id="PF23559">
    <property type="entry name" value="WHD_DRP"/>
    <property type="match status" value="1"/>
</dbReference>
<evidence type="ECO:0000256" key="6">
    <source>
        <dbReference type="ARBA" id="ARBA00022840"/>
    </source>
</evidence>
<evidence type="ECO:0000259" key="7">
    <source>
        <dbReference type="Pfam" id="PF00931"/>
    </source>
</evidence>
<keyword evidence="5" id="KW-0611">Plant defense</keyword>
<keyword evidence="11" id="KW-1185">Reference proteome</keyword>
<keyword evidence="6" id="KW-0067">ATP-binding</keyword>
<name>A0A8K0I151_COCNU</name>
<dbReference type="FunFam" id="1.10.10.10:FF:000322">
    <property type="entry name" value="Probable disease resistance protein At1g63360"/>
    <property type="match status" value="1"/>
</dbReference>
<evidence type="ECO:0000259" key="9">
    <source>
        <dbReference type="Pfam" id="PF23559"/>
    </source>
</evidence>
<dbReference type="InterPro" id="IPR041118">
    <property type="entry name" value="Rx_N"/>
</dbReference>
<keyword evidence="3" id="KW-0677">Repeat</keyword>
<dbReference type="PANTHER" id="PTHR36766">
    <property type="entry name" value="PLANT BROAD-SPECTRUM MILDEW RESISTANCE PROTEIN RPW8"/>
    <property type="match status" value="1"/>
</dbReference>
<dbReference type="InterPro" id="IPR002182">
    <property type="entry name" value="NB-ARC"/>
</dbReference>
<dbReference type="PRINTS" id="PR00364">
    <property type="entry name" value="DISEASERSIST"/>
</dbReference>
<dbReference type="PANTHER" id="PTHR36766:SF70">
    <property type="entry name" value="DISEASE RESISTANCE PROTEIN RGA4"/>
    <property type="match status" value="1"/>
</dbReference>
<dbReference type="CDD" id="cd14798">
    <property type="entry name" value="RX-CC_like"/>
    <property type="match status" value="1"/>
</dbReference>
<dbReference type="GO" id="GO:0009626">
    <property type="term" value="P:plant-type hypersensitive response"/>
    <property type="evidence" value="ECO:0007669"/>
    <property type="project" value="UniProtKB-ARBA"/>
</dbReference>
<dbReference type="GO" id="GO:0042742">
    <property type="term" value="P:defense response to bacterium"/>
    <property type="evidence" value="ECO:0007669"/>
    <property type="project" value="UniProtKB-ARBA"/>
</dbReference>
<dbReference type="SUPFAM" id="SSF52540">
    <property type="entry name" value="P-loop containing nucleoside triphosphate hydrolases"/>
    <property type="match status" value="1"/>
</dbReference>
<dbReference type="GO" id="GO:0043531">
    <property type="term" value="F:ADP binding"/>
    <property type="evidence" value="ECO:0007669"/>
    <property type="project" value="InterPro"/>
</dbReference>
<reference evidence="10" key="1">
    <citation type="journal article" date="2017" name="Gigascience">
        <title>The genome draft of coconut (Cocos nucifera).</title>
        <authorList>
            <person name="Xiao Y."/>
            <person name="Xu P."/>
            <person name="Fan H."/>
            <person name="Baudouin L."/>
            <person name="Xia W."/>
            <person name="Bocs S."/>
            <person name="Xu J."/>
            <person name="Li Q."/>
            <person name="Guo A."/>
            <person name="Zhou L."/>
            <person name="Li J."/>
            <person name="Wu Y."/>
            <person name="Ma Z."/>
            <person name="Armero A."/>
            <person name="Issali A.E."/>
            <person name="Liu N."/>
            <person name="Peng M."/>
            <person name="Yang Y."/>
        </authorList>
    </citation>
    <scope>NUCLEOTIDE SEQUENCE</scope>
    <source>
        <tissue evidence="10">Spear leaf of Hainan Tall coconut</tissue>
    </source>
</reference>
<dbReference type="InterPro" id="IPR027417">
    <property type="entry name" value="P-loop_NTPase"/>
</dbReference>
<comment type="caution">
    <text evidence="10">The sequence shown here is derived from an EMBL/GenBank/DDBJ whole genome shotgun (WGS) entry which is preliminary data.</text>
</comment>
<dbReference type="Gene3D" id="1.20.5.4130">
    <property type="match status" value="1"/>
</dbReference>
<dbReference type="GO" id="GO:0005524">
    <property type="term" value="F:ATP binding"/>
    <property type="evidence" value="ECO:0007669"/>
    <property type="project" value="UniProtKB-KW"/>
</dbReference>
<organism evidence="10 11">
    <name type="scientific">Cocos nucifera</name>
    <name type="common">Coconut palm</name>
    <dbReference type="NCBI Taxonomy" id="13894"/>
    <lineage>
        <taxon>Eukaryota</taxon>
        <taxon>Viridiplantae</taxon>
        <taxon>Streptophyta</taxon>
        <taxon>Embryophyta</taxon>
        <taxon>Tracheophyta</taxon>
        <taxon>Spermatophyta</taxon>
        <taxon>Magnoliopsida</taxon>
        <taxon>Liliopsida</taxon>
        <taxon>Arecaceae</taxon>
        <taxon>Arecoideae</taxon>
        <taxon>Cocoseae</taxon>
        <taxon>Attaleinae</taxon>
        <taxon>Cocos</taxon>
    </lineage>
</organism>
<protein>
    <submittedName>
        <fullName evidence="10">Putative disease resistance protein RGA1</fullName>
    </submittedName>
</protein>
<feature type="domain" description="Disease resistance N-terminal" evidence="8">
    <location>
        <begin position="2"/>
        <end position="84"/>
    </location>
</feature>
<feature type="domain" description="NB-ARC" evidence="7">
    <location>
        <begin position="157"/>
        <end position="327"/>
    </location>
</feature>
<dbReference type="GO" id="GO:0002758">
    <property type="term" value="P:innate immune response-activating signaling pathway"/>
    <property type="evidence" value="ECO:0007669"/>
    <property type="project" value="UniProtKB-ARBA"/>
</dbReference>